<accession>A0ABW6W912</accession>
<evidence type="ECO:0000256" key="1">
    <source>
        <dbReference type="ARBA" id="ARBA00023015"/>
    </source>
</evidence>
<proteinExistence type="predicted"/>
<dbReference type="PROSITE" id="PS50932">
    <property type="entry name" value="HTH_LACI_2"/>
    <property type="match status" value="1"/>
</dbReference>
<organism evidence="5 6">
    <name type="scientific">Paractinoplanes globisporus</name>
    <dbReference type="NCBI Taxonomy" id="113565"/>
    <lineage>
        <taxon>Bacteria</taxon>
        <taxon>Bacillati</taxon>
        <taxon>Actinomycetota</taxon>
        <taxon>Actinomycetes</taxon>
        <taxon>Micromonosporales</taxon>
        <taxon>Micromonosporaceae</taxon>
        <taxon>Paractinoplanes</taxon>
    </lineage>
</organism>
<keyword evidence="2 5" id="KW-0238">DNA-binding</keyword>
<reference evidence="5 6" key="1">
    <citation type="submission" date="2024-10" db="EMBL/GenBank/DDBJ databases">
        <title>The Natural Products Discovery Center: Release of the First 8490 Sequenced Strains for Exploring Actinobacteria Biosynthetic Diversity.</title>
        <authorList>
            <person name="Kalkreuter E."/>
            <person name="Kautsar S.A."/>
            <person name="Yang D."/>
            <person name="Bader C.D."/>
            <person name="Teijaro C.N."/>
            <person name="Fluegel L."/>
            <person name="Davis C.M."/>
            <person name="Simpson J.R."/>
            <person name="Lauterbach L."/>
            <person name="Steele A.D."/>
            <person name="Gui C."/>
            <person name="Meng S."/>
            <person name="Li G."/>
            <person name="Viehrig K."/>
            <person name="Ye F."/>
            <person name="Su P."/>
            <person name="Kiefer A.F."/>
            <person name="Nichols A."/>
            <person name="Cepeda A.J."/>
            <person name="Yan W."/>
            <person name="Fan B."/>
            <person name="Jiang Y."/>
            <person name="Adhikari A."/>
            <person name="Zheng C.-J."/>
            <person name="Schuster L."/>
            <person name="Cowan T.M."/>
            <person name="Smanski M.J."/>
            <person name="Chevrette M.G."/>
            <person name="De Carvalho L.P.S."/>
            <person name="Shen B."/>
        </authorList>
    </citation>
    <scope>NUCLEOTIDE SEQUENCE [LARGE SCALE GENOMIC DNA]</scope>
    <source>
        <strain evidence="5 6">NPDC000087</strain>
    </source>
</reference>
<keyword evidence="3" id="KW-0804">Transcription</keyword>
<dbReference type="RefSeq" id="WP_020518142.1">
    <property type="nucleotide sequence ID" value="NZ_JBIAZU010000002.1"/>
</dbReference>
<feature type="domain" description="HTH lacI-type" evidence="4">
    <location>
        <begin position="11"/>
        <end position="65"/>
    </location>
</feature>
<dbReference type="CDD" id="cd06267">
    <property type="entry name" value="PBP1_LacI_sugar_binding-like"/>
    <property type="match status" value="1"/>
</dbReference>
<name>A0ABW6W912_9ACTN</name>
<dbReference type="SUPFAM" id="SSF47413">
    <property type="entry name" value="lambda repressor-like DNA-binding domains"/>
    <property type="match status" value="1"/>
</dbReference>
<evidence type="ECO:0000259" key="4">
    <source>
        <dbReference type="PROSITE" id="PS50932"/>
    </source>
</evidence>
<comment type="caution">
    <text evidence="5">The sequence shown here is derived from an EMBL/GenBank/DDBJ whole genome shotgun (WGS) entry which is preliminary data.</text>
</comment>
<dbReference type="InterPro" id="IPR028082">
    <property type="entry name" value="Peripla_BP_I"/>
</dbReference>
<keyword evidence="1" id="KW-0805">Transcription regulation</keyword>
<protein>
    <submittedName>
        <fullName evidence="5">LacI family DNA-binding transcriptional regulator</fullName>
    </submittedName>
</protein>
<dbReference type="SUPFAM" id="SSF53822">
    <property type="entry name" value="Periplasmic binding protein-like I"/>
    <property type="match status" value="1"/>
</dbReference>
<evidence type="ECO:0000313" key="6">
    <source>
        <dbReference type="Proteomes" id="UP001602245"/>
    </source>
</evidence>
<dbReference type="Pfam" id="PF00356">
    <property type="entry name" value="LacI"/>
    <property type="match status" value="1"/>
</dbReference>
<dbReference type="Pfam" id="PF13377">
    <property type="entry name" value="Peripla_BP_3"/>
    <property type="match status" value="1"/>
</dbReference>
<dbReference type="SMART" id="SM00354">
    <property type="entry name" value="HTH_LACI"/>
    <property type="match status" value="1"/>
</dbReference>
<dbReference type="Gene3D" id="1.10.260.40">
    <property type="entry name" value="lambda repressor-like DNA-binding domains"/>
    <property type="match status" value="1"/>
</dbReference>
<evidence type="ECO:0000256" key="2">
    <source>
        <dbReference type="ARBA" id="ARBA00023125"/>
    </source>
</evidence>
<dbReference type="InterPro" id="IPR000843">
    <property type="entry name" value="HTH_LacI"/>
</dbReference>
<dbReference type="InterPro" id="IPR046335">
    <property type="entry name" value="LacI/GalR-like_sensor"/>
</dbReference>
<dbReference type="Proteomes" id="UP001602245">
    <property type="component" value="Unassembled WGS sequence"/>
</dbReference>
<keyword evidence="6" id="KW-1185">Reference proteome</keyword>
<dbReference type="InterPro" id="IPR010982">
    <property type="entry name" value="Lambda_DNA-bd_dom_sf"/>
</dbReference>
<dbReference type="Gene3D" id="3.40.50.2300">
    <property type="match status" value="2"/>
</dbReference>
<dbReference type="CDD" id="cd01392">
    <property type="entry name" value="HTH_LacI"/>
    <property type="match status" value="1"/>
</dbReference>
<dbReference type="PANTHER" id="PTHR30146:SF109">
    <property type="entry name" value="HTH-TYPE TRANSCRIPTIONAL REGULATOR GALS"/>
    <property type="match status" value="1"/>
</dbReference>
<sequence>MSPAKRANRRVTLQDVADRVGITAAACSMALRDSDRISPTTKEQVRAVAAELGYVGSSAARALRRQRAGAVALIVPTTSKHVFGHSYFMHVLSGVTSVANDHDTQVLIATNADEARGLTAYERVMRSHSADGAILTSAAIEDETVDRLLASGLPLVLIGNFPQLAAAITVSVDDRTASREATEHLIVVHGRRRLLHLTGPLDHQTGVDRRDGFHDAVAAHGLEEEAVSLEGDFSEEAGRQLVEGRADTFDGIVAANDDMAFGALTALRERGRDVPGEVALIGFDDFGLSRVTTPAISTVAVPAEEMAAVATERLLELIDGRAAGWTRRRMDVTFRFRASCGCDQKL</sequence>
<gene>
    <name evidence="5" type="ORF">ACFY35_10160</name>
</gene>
<evidence type="ECO:0000256" key="3">
    <source>
        <dbReference type="ARBA" id="ARBA00023163"/>
    </source>
</evidence>
<dbReference type="PANTHER" id="PTHR30146">
    <property type="entry name" value="LACI-RELATED TRANSCRIPTIONAL REPRESSOR"/>
    <property type="match status" value="1"/>
</dbReference>
<evidence type="ECO:0000313" key="5">
    <source>
        <dbReference type="EMBL" id="MFF5289794.1"/>
    </source>
</evidence>
<dbReference type="GO" id="GO:0003677">
    <property type="term" value="F:DNA binding"/>
    <property type="evidence" value="ECO:0007669"/>
    <property type="project" value="UniProtKB-KW"/>
</dbReference>
<dbReference type="EMBL" id="JBIAZU010000002">
    <property type="protein sequence ID" value="MFF5289794.1"/>
    <property type="molecule type" value="Genomic_DNA"/>
</dbReference>